<accession>A0A543DPG8</accession>
<gene>
    <name evidence="9" type="ORF">FB558_3764</name>
</gene>
<dbReference type="PANTHER" id="PTHR43853">
    <property type="entry name" value="3-KETOACYL-COA THIOLASE, PEROXISOMAL"/>
    <property type="match status" value="1"/>
</dbReference>
<feature type="active site" description="Acyl-thioester intermediate" evidence="5">
    <location>
        <position position="94"/>
    </location>
</feature>
<dbReference type="InterPro" id="IPR016039">
    <property type="entry name" value="Thiolase-like"/>
</dbReference>
<dbReference type="InterPro" id="IPR020610">
    <property type="entry name" value="Thiolase_AS"/>
</dbReference>
<dbReference type="Gene3D" id="3.40.47.10">
    <property type="match status" value="2"/>
</dbReference>
<dbReference type="GO" id="GO:0010124">
    <property type="term" value="P:phenylacetate catabolic process"/>
    <property type="evidence" value="ECO:0007669"/>
    <property type="project" value="TreeGrafter"/>
</dbReference>
<evidence type="ECO:0000256" key="6">
    <source>
        <dbReference type="RuleBase" id="RU003557"/>
    </source>
</evidence>
<dbReference type="EMBL" id="VFPA01000002">
    <property type="protein sequence ID" value="TQM11209.1"/>
    <property type="molecule type" value="Genomic_DNA"/>
</dbReference>
<dbReference type="InterPro" id="IPR020616">
    <property type="entry name" value="Thiolase_N"/>
</dbReference>
<feature type="domain" description="Thiolase N-terminal" evidence="7">
    <location>
        <begin position="13"/>
        <end position="266"/>
    </location>
</feature>
<dbReference type="InterPro" id="IPR002155">
    <property type="entry name" value="Thiolase"/>
</dbReference>
<proteinExistence type="inferred from homology"/>
<organism evidence="9 10">
    <name type="scientific">Pseudonocardia kunmingensis</name>
    <dbReference type="NCBI Taxonomy" id="630975"/>
    <lineage>
        <taxon>Bacteria</taxon>
        <taxon>Bacillati</taxon>
        <taxon>Actinomycetota</taxon>
        <taxon>Actinomycetes</taxon>
        <taxon>Pseudonocardiales</taxon>
        <taxon>Pseudonocardiaceae</taxon>
        <taxon>Pseudonocardia</taxon>
    </lineage>
</organism>
<evidence type="ECO:0000259" key="8">
    <source>
        <dbReference type="Pfam" id="PF02803"/>
    </source>
</evidence>
<keyword evidence="3 6" id="KW-0012">Acyltransferase</keyword>
<dbReference type="Pfam" id="PF02803">
    <property type="entry name" value="Thiolase_C"/>
    <property type="match status" value="1"/>
</dbReference>
<sequence length="398" mass="40866">MSQSVRCPVPEAVIVSAVRTPIATARKGTLSETPAEELATHVLVEAVRRSGLAPEEFDDVMLAESMYGGGDLARYAAVAAGMTQVAGQAVNRHCAGSLTTVGNAAASIRAGMDRAVVAGGVQSSSLGPQLTWRVPGTADETQTRMAPTFPHTEDANDDVTLSVGWNLAVKYGLSREAMDAWAVRSHARAVAAIDAGVFEAEIAPIKVTTTDGSVTEFAVDEDPRRDSTMEKAARLKPLHPEIEGFSITAANASGVNDAAAALALASDAFAAEKGLTALGSVRAWAAAGVQPKYTGDGALDSIRKVLPRAGLSVADVHLWEINEAFASVPVAACQELGIDEELVNIYGSGCSLGHPVAASGARMLATLTHELRRRGGGIGVAAMCAGGGQGGAVVIEVS</sequence>
<dbReference type="NCBIfam" id="TIGR01930">
    <property type="entry name" value="AcCoA-C-Actrans"/>
    <property type="match status" value="1"/>
</dbReference>
<feature type="domain" description="Thiolase C-terminal" evidence="8">
    <location>
        <begin position="276"/>
        <end position="396"/>
    </location>
</feature>
<dbReference type="Pfam" id="PF00108">
    <property type="entry name" value="Thiolase_N"/>
    <property type="match status" value="1"/>
</dbReference>
<evidence type="ECO:0000259" key="7">
    <source>
        <dbReference type="Pfam" id="PF00108"/>
    </source>
</evidence>
<dbReference type="GO" id="GO:0003988">
    <property type="term" value="F:acetyl-CoA C-acyltransferase activity"/>
    <property type="evidence" value="ECO:0007669"/>
    <property type="project" value="UniProtKB-EC"/>
</dbReference>
<dbReference type="InterPro" id="IPR020617">
    <property type="entry name" value="Thiolase_C"/>
</dbReference>
<protein>
    <recommendedName>
        <fullName evidence="4">acetyl-CoA C-acyltransferase</fullName>
        <ecNumber evidence="4">2.3.1.16</ecNumber>
    </recommendedName>
</protein>
<dbReference type="PROSITE" id="PS00099">
    <property type="entry name" value="THIOLASE_3"/>
    <property type="match status" value="1"/>
</dbReference>
<evidence type="ECO:0000313" key="9">
    <source>
        <dbReference type="EMBL" id="TQM11209.1"/>
    </source>
</evidence>
<comment type="caution">
    <text evidence="9">The sequence shown here is derived from an EMBL/GenBank/DDBJ whole genome shotgun (WGS) entry which is preliminary data.</text>
</comment>
<name>A0A543DPG8_9PSEU</name>
<reference evidence="9 10" key="1">
    <citation type="submission" date="2019-06" db="EMBL/GenBank/DDBJ databases">
        <title>Sequencing the genomes of 1000 actinobacteria strains.</title>
        <authorList>
            <person name="Klenk H.-P."/>
        </authorList>
    </citation>
    <scope>NUCLEOTIDE SEQUENCE [LARGE SCALE GENOMIC DNA]</scope>
    <source>
        <strain evidence="9 10">DSM 45301</strain>
    </source>
</reference>
<evidence type="ECO:0000256" key="3">
    <source>
        <dbReference type="ARBA" id="ARBA00023315"/>
    </source>
</evidence>
<dbReference type="PANTHER" id="PTHR43853:SF2">
    <property type="entry name" value="3-OXOADIPYL-COA_3-OXO-5,6-DEHYDROSUBERYL-COA THIOLASE"/>
    <property type="match status" value="1"/>
</dbReference>
<evidence type="ECO:0000256" key="2">
    <source>
        <dbReference type="ARBA" id="ARBA00022679"/>
    </source>
</evidence>
<dbReference type="AlphaFoldDB" id="A0A543DPG8"/>
<dbReference type="CDD" id="cd00751">
    <property type="entry name" value="thiolase"/>
    <property type="match status" value="1"/>
</dbReference>
<evidence type="ECO:0000256" key="1">
    <source>
        <dbReference type="ARBA" id="ARBA00010982"/>
    </source>
</evidence>
<feature type="active site" description="Proton acceptor" evidence="5">
    <location>
        <position position="354"/>
    </location>
</feature>
<dbReference type="Proteomes" id="UP000315677">
    <property type="component" value="Unassembled WGS sequence"/>
</dbReference>
<keyword evidence="2 6" id="KW-0808">Transferase</keyword>
<comment type="similarity">
    <text evidence="1 6">Belongs to the thiolase-like superfamily. Thiolase family.</text>
</comment>
<evidence type="ECO:0000256" key="5">
    <source>
        <dbReference type="PIRSR" id="PIRSR000429-1"/>
    </source>
</evidence>
<feature type="active site" description="Proton acceptor" evidence="5">
    <location>
        <position position="384"/>
    </location>
</feature>
<dbReference type="InterPro" id="IPR050215">
    <property type="entry name" value="Thiolase-like_sf_Thiolase"/>
</dbReference>
<evidence type="ECO:0000256" key="4">
    <source>
        <dbReference type="ARBA" id="ARBA00024073"/>
    </source>
</evidence>
<dbReference type="GO" id="GO:0005737">
    <property type="term" value="C:cytoplasm"/>
    <property type="evidence" value="ECO:0007669"/>
    <property type="project" value="UniProtKB-ARBA"/>
</dbReference>
<dbReference type="GO" id="GO:0006635">
    <property type="term" value="P:fatty acid beta-oxidation"/>
    <property type="evidence" value="ECO:0007669"/>
    <property type="project" value="TreeGrafter"/>
</dbReference>
<dbReference type="PIRSF" id="PIRSF000429">
    <property type="entry name" value="Ac-CoA_Ac_transf"/>
    <property type="match status" value="1"/>
</dbReference>
<dbReference type="EC" id="2.3.1.16" evidence="4"/>
<keyword evidence="10" id="KW-1185">Reference proteome</keyword>
<dbReference type="SUPFAM" id="SSF53901">
    <property type="entry name" value="Thiolase-like"/>
    <property type="match status" value="2"/>
</dbReference>
<evidence type="ECO:0000313" key="10">
    <source>
        <dbReference type="Proteomes" id="UP000315677"/>
    </source>
</evidence>